<gene>
    <name evidence="1" type="ORF">AOG27_15245</name>
</gene>
<protein>
    <submittedName>
        <fullName evidence="1">Uncharacterized protein</fullName>
    </submittedName>
</protein>
<evidence type="ECO:0000313" key="2">
    <source>
        <dbReference type="Proteomes" id="UP000050378"/>
    </source>
</evidence>
<organism evidence="1 2">
    <name type="scientific">Pseudoalteromonas lipolytica</name>
    <dbReference type="NCBI Taxonomy" id="570156"/>
    <lineage>
        <taxon>Bacteria</taxon>
        <taxon>Pseudomonadati</taxon>
        <taxon>Pseudomonadota</taxon>
        <taxon>Gammaproteobacteria</taxon>
        <taxon>Alteromonadales</taxon>
        <taxon>Pseudoalteromonadaceae</taxon>
        <taxon>Pseudoalteromonas</taxon>
    </lineage>
</organism>
<evidence type="ECO:0000313" key="1">
    <source>
        <dbReference type="EMBL" id="KPM82661.1"/>
    </source>
</evidence>
<dbReference type="AlphaFoldDB" id="A0A0P7E5Y2"/>
<dbReference type="OrthoDB" id="6296389at2"/>
<dbReference type="Proteomes" id="UP000050378">
    <property type="component" value="Unassembled WGS sequence"/>
</dbReference>
<reference evidence="1 2" key="1">
    <citation type="submission" date="2015-09" db="EMBL/GenBank/DDBJ databases">
        <title>Draft Genome Sequence of Pseudoalteromonas lipolytica UCD-48B.</title>
        <authorList>
            <person name="Krusor M."/>
            <person name="Coil D.A."/>
            <person name="Lang J.M."/>
            <person name="Eisen J.A."/>
            <person name="Alexiev A."/>
        </authorList>
    </citation>
    <scope>NUCLEOTIDE SEQUENCE [LARGE SCALE GENOMIC DNA]</scope>
    <source>
        <strain evidence="1 2">UCD-48B</strain>
    </source>
</reference>
<dbReference type="PATRIC" id="fig|570156.3.peg.4140"/>
<dbReference type="EMBL" id="LJTC01000010">
    <property type="protein sequence ID" value="KPM82661.1"/>
    <property type="molecule type" value="Genomic_DNA"/>
</dbReference>
<sequence length="92" mass="10314">MKITSSLELLDWFKSVADIDSDYMVSKLTGIPKQTLSTVRTKNAEFSDLTALKLLLVGEHPQPLETMALLEAYKAERKGNESDAEIWRKSVA</sequence>
<dbReference type="STRING" id="570156.AOG27_15245"/>
<proteinExistence type="predicted"/>
<name>A0A0P7E5Y2_9GAMM</name>
<comment type="caution">
    <text evidence="1">The sequence shown here is derived from an EMBL/GenBank/DDBJ whole genome shotgun (WGS) entry which is preliminary data.</text>
</comment>
<accession>A0A0P7E5Y2</accession>